<dbReference type="InterPro" id="IPR002125">
    <property type="entry name" value="CMP_dCMP_dom"/>
</dbReference>
<protein>
    <recommendedName>
        <fullName evidence="1">CMP/dCMP-type deaminase domain-containing protein</fullName>
    </recommendedName>
</protein>
<dbReference type="EMBL" id="CP021323">
    <property type="protein sequence ID" value="ARS53019.1"/>
    <property type="molecule type" value="Genomic_DNA"/>
</dbReference>
<dbReference type="SUPFAM" id="SSF53927">
    <property type="entry name" value="Cytidine deaminase-like"/>
    <property type="match status" value="1"/>
</dbReference>
<dbReference type="InterPro" id="IPR016193">
    <property type="entry name" value="Cytidine_deaminase-like"/>
</dbReference>
<dbReference type="Pfam" id="PF00383">
    <property type="entry name" value="dCMP_cyt_deam_1"/>
    <property type="match status" value="1"/>
</dbReference>
<dbReference type="Gene3D" id="3.40.140.10">
    <property type="entry name" value="Cytidine Deaminase, domain 2"/>
    <property type="match status" value="1"/>
</dbReference>
<sequence>MKTLDSSAFFMRQALAASRLALPHCLPNPPVGCVLVSRGTIVARGHTQPPGHCHAEAHALSQLATASDLEAFVTLEPCSFHGRTPSCAQALIDFGIRRVNVAMIDPHPLNQGRGIEMMRRAGIEVRIGIEQALVARFISPHLDIDPRYQSLKCCQEFS</sequence>
<dbReference type="GO" id="GO:0008835">
    <property type="term" value="F:diaminohydroxyphosphoribosylaminopyrimidine deaminase activity"/>
    <property type="evidence" value="ECO:0007669"/>
    <property type="project" value="TreeGrafter"/>
</dbReference>
<keyword evidence="3" id="KW-1185">Reference proteome</keyword>
<evidence type="ECO:0000259" key="1">
    <source>
        <dbReference type="PROSITE" id="PS51747"/>
    </source>
</evidence>
<dbReference type="RefSeq" id="WP_086621802.1">
    <property type="nucleotide sequence ID" value="NZ_CP021323.1"/>
</dbReference>
<dbReference type="PROSITE" id="PS51747">
    <property type="entry name" value="CYT_DCMP_DEAMINASES_2"/>
    <property type="match status" value="1"/>
</dbReference>
<gene>
    <name evidence="2" type="ORF">B9G99_09080</name>
</gene>
<proteinExistence type="predicted"/>
<reference evidence="2 3" key="1">
    <citation type="journal article" date="2017" name="Int. J. Syst. Evol. Microbiol.">
        <title>Kushneria konosiri sp. nov., isolated from the Korean salt-fermented seafood Daemi-jeot.</title>
        <authorList>
            <person name="Yun J.H."/>
            <person name="Park S.K."/>
            <person name="Lee J.Y."/>
            <person name="Jung M.J."/>
            <person name="Bae J.W."/>
        </authorList>
    </citation>
    <scope>NUCLEOTIDE SEQUENCE [LARGE SCALE GENOMIC DNA]</scope>
    <source>
        <strain evidence="2 3">X49</strain>
    </source>
</reference>
<dbReference type="PANTHER" id="PTHR11079">
    <property type="entry name" value="CYTOSINE DEAMINASE FAMILY MEMBER"/>
    <property type="match status" value="1"/>
</dbReference>
<dbReference type="PANTHER" id="PTHR11079:SF162">
    <property type="entry name" value="RIBOFLAVIN BIOSYNTHESIS PROTEIN PYRD, CHLOROPLASTIC"/>
    <property type="match status" value="1"/>
</dbReference>
<accession>A0A2Z2H6I2</accession>
<evidence type="ECO:0000313" key="3">
    <source>
        <dbReference type="Proteomes" id="UP000250025"/>
    </source>
</evidence>
<dbReference type="KEGG" id="kus:B9G99_09080"/>
<dbReference type="OrthoDB" id="9800865at2"/>
<dbReference type="CDD" id="cd01284">
    <property type="entry name" value="Riboflavin_deaminase-reductase"/>
    <property type="match status" value="1"/>
</dbReference>
<feature type="domain" description="CMP/dCMP-type deaminase" evidence="1">
    <location>
        <begin position="5"/>
        <end position="117"/>
    </location>
</feature>
<dbReference type="Proteomes" id="UP000250025">
    <property type="component" value="Chromosome"/>
</dbReference>
<evidence type="ECO:0000313" key="2">
    <source>
        <dbReference type="EMBL" id="ARS53019.1"/>
    </source>
</evidence>
<dbReference type="AlphaFoldDB" id="A0A2Z2H6I2"/>
<organism evidence="2 3">
    <name type="scientific">Kushneria konosiri</name>
    <dbReference type="NCBI Taxonomy" id="698828"/>
    <lineage>
        <taxon>Bacteria</taxon>
        <taxon>Pseudomonadati</taxon>
        <taxon>Pseudomonadota</taxon>
        <taxon>Gammaproteobacteria</taxon>
        <taxon>Oceanospirillales</taxon>
        <taxon>Halomonadaceae</taxon>
        <taxon>Kushneria</taxon>
    </lineage>
</organism>
<name>A0A2Z2H6I2_9GAMM</name>